<dbReference type="PROSITE" id="PS00022">
    <property type="entry name" value="EGF_1"/>
    <property type="match status" value="3"/>
</dbReference>
<feature type="disulfide bond" evidence="1">
    <location>
        <begin position="310"/>
        <end position="319"/>
    </location>
</feature>
<evidence type="ECO:0000313" key="5">
    <source>
        <dbReference type="Proteomes" id="UP000826234"/>
    </source>
</evidence>
<evidence type="ECO:0000259" key="3">
    <source>
        <dbReference type="PROSITE" id="PS50026"/>
    </source>
</evidence>
<dbReference type="InterPro" id="IPR052485">
    <property type="entry name" value="MEGF_diff_regulators"/>
</dbReference>
<keyword evidence="1" id="KW-1015">Disulfide bond</keyword>
<dbReference type="PROSITE" id="PS01186">
    <property type="entry name" value="EGF_2"/>
    <property type="match status" value="1"/>
</dbReference>
<name>A0ABQ7SS01_PHRPL</name>
<evidence type="ECO:0000256" key="2">
    <source>
        <dbReference type="SAM" id="Phobius"/>
    </source>
</evidence>
<dbReference type="PROSITE" id="PS50026">
    <property type="entry name" value="EGF_3"/>
    <property type="match status" value="1"/>
</dbReference>
<dbReference type="PANTHER" id="PTHR24052">
    <property type="entry name" value="DELTA-RELATED"/>
    <property type="match status" value="1"/>
</dbReference>
<evidence type="ECO:0000256" key="1">
    <source>
        <dbReference type="PROSITE-ProRule" id="PRU00076"/>
    </source>
</evidence>
<dbReference type="PRINTS" id="PR00011">
    <property type="entry name" value="EGFLAMININ"/>
</dbReference>
<evidence type="ECO:0000313" key="4">
    <source>
        <dbReference type="EMBL" id="KAH0620098.1"/>
    </source>
</evidence>
<dbReference type="InterPro" id="IPR002049">
    <property type="entry name" value="LE_dom"/>
</dbReference>
<dbReference type="Gene3D" id="2.170.300.10">
    <property type="entry name" value="Tie2 ligand-binding domain superfamily"/>
    <property type="match status" value="2"/>
</dbReference>
<dbReference type="SMART" id="SM00181">
    <property type="entry name" value="EGF"/>
    <property type="match status" value="3"/>
</dbReference>
<dbReference type="EMBL" id="JAIPUX010003439">
    <property type="protein sequence ID" value="KAH0620098.1"/>
    <property type="molecule type" value="Genomic_DNA"/>
</dbReference>
<reference evidence="4 5" key="1">
    <citation type="journal article" date="2022" name="Gigascience">
        <title>A chromosome-level genome assembly and annotation of the desert horned lizard, Phrynosoma platyrhinos, provides insight into chromosomal rearrangements among reptiles.</title>
        <authorList>
            <person name="Koochekian N."/>
            <person name="Ascanio A."/>
            <person name="Farleigh K."/>
            <person name="Card D.C."/>
            <person name="Schield D.R."/>
            <person name="Castoe T.A."/>
            <person name="Jezkova T."/>
        </authorList>
    </citation>
    <scope>NUCLEOTIDE SEQUENCE [LARGE SCALE GENOMIC DNA]</scope>
    <source>
        <strain evidence="4">NK-2021</strain>
    </source>
</reference>
<comment type="caution">
    <text evidence="4">The sequence shown here is derived from an EMBL/GenBank/DDBJ whole genome shotgun (WGS) entry which is preliminary data.</text>
</comment>
<proteinExistence type="predicted"/>
<feature type="domain" description="EGF-like" evidence="3">
    <location>
        <begin position="285"/>
        <end position="320"/>
    </location>
</feature>
<comment type="caution">
    <text evidence="1">Lacks conserved residue(s) required for the propagation of feature annotation.</text>
</comment>
<keyword evidence="2" id="KW-0472">Membrane</keyword>
<dbReference type="CDD" id="cd00055">
    <property type="entry name" value="EGF_Lam"/>
    <property type="match status" value="2"/>
</dbReference>
<keyword evidence="1" id="KW-0245">EGF-like domain</keyword>
<dbReference type="Pfam" id="PF00053">
    <property type="entry name" value="EGF_laminin"/>
    <property type="match status" value="2"/>
</dbReference>
<dbReference type="Proteomes" id="UP000826234">
    <property type="component" value="Unassembled WGS sequence"/>
</dbReference>
<feature type="transmembrane region" description="Helical" evidence="2">
    <location>
        <begin position="547"/>
        <end position="570"/>
    </location>
</feature>
<accession>A0ABQ7SS01</accession>
<gene>
    <name evidence="4" type="ORF">JD844_014694</name>
</gene>
<dbReference type="InterPro" id="IPR000742">
    <property type="entry name" value="EGF"/>
</dbReference>
<dbReference type="PANTHER" id="PTHR24052:SF8">
    <property type="entry name" value="NIMROD A, ISOFORM E"/>
    <property type="match status" value="1"/>
</dbReference>
<keyword evidence="2" id="KW-1133">Transmembrane helix</keyword>
<organism evidence="4 5">
    <name type="scientific">Phrynosoma platyrhinos</name>
    <name type="common">Desert horned lizard</name>
    <dbReference type="NCBI Taxonomy" id="52577"/>
    <lineage>
        <taxon>Eukaryota</taxon>
        <taxon>Metazoa</taxon>
        <taxon>Chordata</taxon>
        <taxon>Craniata</taxon>
        <taxon>Vertebrata</taxon>
        <taxon>Euteleostomi</taxon>
        <taxon>Lepidosauria</taxon>
        <taxon>Squamata</taxon>
        <taxon>Bifurcata</taxon>
        <taxon>Unidentata</taxon>
        <taxon>Episquamata</taxon>
        <taxon>Toxicofera</taxon>
        <taxon>Iguania</taxon>
        <taxon>Phrynosomatidae</taxon>
        <taxon>Phrynosomatinae</taxon>
        <taxon>Phrynosoma</taxon>
    </lineage>
</organism>
<protein>
    <recommendedName>
        <fullName evidence="3">EGF-like domain-containing protein</fullName>
    </recommendedName>
</protein>
<keyword evidence="2" id="KW-0812">Transmembrane</keyword>
<sequence length="733" mass="79843">MLFQNLFIAQKYIAVERIGLLLESKLSYISGLPEGVANSLERRQARKKSPPSLFLYRHNIVRAKRSVRWEPSASNACRNVTVRTGPSATTSMGRACVIQALKGFIARSGCVLRDITASNATKGVLATLQTRSAAILCLGNATAKLAGQDFTAMKPVPWDITEKAANRSVPARMEPIVTALQENAHVDRDICGDYKGNKGFENIRDANVFVLEQRRIPLLLNLASFLLFQGEDCSITCAAGTYGINCSMICNCRNDGACSPMDGSCFCREGWQGVDCSIPCPSGTWGLSCNQTCYCANGAACDPVDGVCLCSPGWQGDFCDEPCPSIHISENADRESKVGSTLMASIAIASVPRDAGDPTAPSPVAARMADIAPQRTGPVNAHPGTVGPCAKEFVLRVSTAITAASRAHSAFTARSLAITSRDTALASLGFLVRSATKDAHLLSMGKTVPTSASAKMGRIATTLQDNAPAELGLQENSVSKCPPGTFGYGCQQLCECMNNATCDYVTGTCYCSPGFKGIRCDQAALMMEELNPYTKISPALGSERHSVGAIIGIIILLLIIMVLLALFVWYRRKQKKGHDMPSVSYTPAMRMTNTDYSLSGACGMNRRQNTYIMEKGFKEFFSKRAKRLAGILSCRLHEGIRLQFQYLFPQQQRKPLRHHQRPPHLDMQTSREQLCGNEIPQPTVSVVHETRPRNAGYIQNPYDLPRNSHIPCHYDVLPVRHSPTHGTLWDKQS</sequence>
<keyword evidence="5" id="KW-1185">Reference proteome</keyword>